<evidence type="ECO:0000313" key="1">
    <source>
        <dbReference type="EMBL" id="RKM90982.1"/>
    </source>
</evidence>
<reference evidence="1 2" key="1">
    <citation type="journal article" date="2014" name="Genome Announc.">
        <title>Draft Genome Sequence of Streptomyces fradiae ATCC 19609, a Strain Highly Sensitive to Antibiotics.</title>
        <authorList>
            <person name="Bekker O.B."/>
            <person name="Klimina K.M."/>
            <person name="Vatlin A.A."/>
            <person name="Zakharevich N.V."/>
            <person name="Kasianov A.S."/>
            <person name="Danilenko V.N."/>
        </authorList>
    </citation>
    <scope>NUCLEOTIDE SEQUENCE [LARGE SCALE GENOMIC DNA]</scope>
    <source>
        <strain evidence="1 2">ATCC 19609</strain>
    </source>
</reference>
<evidence type="ECO:0008006" key="3">
    <source>
        <dbReference type="Google" id="ProtNLM"/>
    </source>
</evidence>
<protein>
    <recommendedName>
        <fullName evidence="3">IclR family transcriptional regulator</fullName>
    </recommendedName>
</protein>
<accession>A0A3R7HTU7</accession>
<sequence length="268" mass="29319">MDIRADSAHRRWGRDRTYVVLHALQQLGPGPHKFRTIASRTPLGDSEVHRRLRQLREAQLCDRPRHGYWELRPDTAVPMTAPDLLHPSTTPLFDTARLLEAIHRRTRQVVLLHTYSPLSGERLCIAAAGTYDVRFRRDMALTAPAIGQLRQAPLDSDAPGRVMLASLVCQDTPLREDLRQIRSAQMALSNSPLPGWSLVSVAVRRLPGAPATPGAEPRLVGAVSVLAPDGAQGAPLVAYGRLLRSVVEAAVETSAVITKPRFAAVKAA</sequence>
<dbReference type="InterPro" id="IPR036390">
    <property type="entry name" value="WH_DNA-bd_sf"/>
</dbReference>
<dbReference type="AlphaFoldDB" id="A0A3R7HTU7"/>
<dbReference type="OrthoDB" id="4330430at2"/>
<evidence type="ECO:0000313" key="2">
    <source>
        <dbReference type="Proteomes" id="UP000028058"/>
    </source>
</evidence>
<name>A0A3R7HTU7_9ACTN</name>
<dbReference type="Proteomes" id="UP000028058">
    <property type="component" value="Unassembled WGS sequence"/>
</dbReference>
<dbReference type="EMBL" id="JNAD02000020">
    <property type="protein sequence ID" value="RKM90982.1"/>
    <property type="molecule type" value="Genomic_DNA"/>
</dbReference>
<keyword evidence="2" id="KW-1185">Reference proteome</keyword>
<organism evidence="1 2">
    <name type="scientific">Streptomyces xinghaiensis</name>
    <dbReference type="NCBI Taxonomy" id="1038928"/>
    <lineage>
        <taxon>Bacteria</taxon>
        <taxon>Bacillati</taxon>
        <taxon>Actinomycetota</taxon>
        <taxon>Actinomycetes</taxon>
        <taxon>Kitasatosporales</taxon>
        <taxon>Streptomycetaceae</taxon>
        <taxon>Streptomyces</taxon>
    </lineage>
</organism>
<gene>
    <name evidence="1" type="ORF">SFRA_030630</name>
</gene>
<proteinExistence type="predicted"/>
<dbReference type="SUPFAM" id="SSF46785">
    <property type="entry name" value="Winged helix' DNA-binding domain"/>
    <property type="match status" value="1"/>
</dbReference>
<comment type="caution">
    <text evidence="1">The sequence shown here is derived from an EMBL/GenBank/DDBJ whole genome shotgun (WGS) entry which is preliminary data.</text>
</comment>